<dbReference type="GO" id="GO:0004674">
    <property type="term" value="F:protein serine/threonine kinase activity"/>
    <property type="evidence" value="ECO:0007669"/>
    <property type="project" value="TreeGrafter"/>
</dbReference>
<dbReference type="SUPFAM" id="SSF56112">
    <property type="entry name" value="Protein kinase-like (PK-like)"/>
    <property type="match status" value="1"/>
</dbReference>
<feature type="compositionally biased region" description="Low complexity" evidence="1">
    <location>
        <begin position="829"/>
        <end position="841"/>
    </location>
</feature>
<keyword evidence="4" id="KW-1185">Reference proteome</keyword>
<name>A0A9P9WVA5_9PEZI</name>
<dbReference type="Pfam" id="PF00069">
    <property type="entry name" value="Pkinase"/>
    <property type="match status" value="1"/>
</dbReference>
<feature type="compositionally biased region" description="Polar residues" evidence="1">
    <location>
        <begin position="913"/>
        <end position="922"/>
    </location>
</feature>
<feature type="compositionally biased region" description="Polar residues" evidence="1">
    <location>
        <begin position="1"/>
        <end position="11"/>
    </location>
</feature>
<dbReference type="GO" id="GO:0005524">
    <property type="term" value="F:ATP binding"/>
    <property type="evidence" value="ECO:0007669"/>
    <property type="project" value="InterPro"/>
</dbReference>
<feature type="region of interest" description="Disordered" evidence="1">
    <location>
        <begin position="1"/>
        <end position="30"/>
    </location>
</feature>
<sequence length="973" mass="110193">MEHSLSKQTRFMSRERSPNPGIRVSVASSVEHDLDRYDHADGLARELQAYGLPDKSQLSPDDEDYSSSSDFVSIKNVEDFGFGASWSRQLQKYASSDHTPNVIGLDIEQSAPEKEQENDSGPNISHPSDADLLRIGEFLASPPPAKRASAQDFRAHLEKDLSEEVTVSYLERQLHLAQLDSKHDSNSAYEYFIPQDKLFTILSKNNVMYLFQHIFPDDSPRQIRDRVAIVCSENHSVSRRLILAVLIIIGKAHYIDDFLRHSICDINLPLRPHRTQDEALSRKNPFHRRQDDDSLTPLTVFHNWEQRALRFFLHTQYEVLAPFLEVGGPRVCFYKFDPKTPLPFLECTWVQNGGHGTVWRVKIHPAHHGFRHSLGSENPFFAVKAVHSKKYERYRDEVKVLERFSGSATGHPHLIRLFMAFKHGENYYLLFPWATGNLTDLWRTDPLPTRSAEKTRWLFDQCLGIADGLKKIHRHGSWPKQQRSGGHSQQEENGKDLGRHGDIKPENILCFDMDHSVEQRLVIADFGLTKFHSSQATSEITTPSNLRGLTRTYRPPEFSLEAPVSQKCDVWSLGCLYLEFITWYLVGFDKTRAQSPGTFNSLRLQDDDKSDPGLFAEDIAEDKFFNLYPQCNDGRGTFQYAADVKTSVRKWIIYLRGLEQCSEAIQDFLNLIEIHMLVPVIHMRADMRNVQRRLKIMADRCNGSDNYCTVRPSTTPDHSRPKAAPAIGGLRPAIHQRMLRPEHSTGADSGRLLLDTEIDSELFREGLIDDGQNAERGLGVSTSRPMLPNGPHGQPTSRRPYLGDKRAPAFVPQESTMTVPDSQSSRTHAPSTSATTPPGSAHNSHEDFRMISDVPRSLTSTFSTTATENSRERVLKGNAKRAPRSTEVRDDAPAPRYQGSLRATSPADGRLPSTATSYTAASDNPVAYDDTHRETEHKAHVLPVGVLHRDAPMADERRRGEDLLTWPYETRQG</sequence>
<gene>
    <name evidence="3" type="ORF">JX265_002667</name>
</gene>
<dbReference type="InterPro" id="IPR011009">
    <property type="entry name" value="Kinase-like_dom_sf"/>
</dbReference>
<dbReference type="InterPro" id="IPR000719">
    <property type="entry name" value="Prot_kinase_dom"/>
</dbReference>
<evidence type="ECO:0000313" key="4">
    <source>
        <dbReference type="Proteomes" id="UP000829685"/>
    </source>
</evidence>
<evidence type="ECO:0000256" key="1">
    <source>
        <dbReference type="SAM" id="MobiDB-lite"/>
    </source>
</evidence>
<dbReference type="SMART" id="SM00220">
    <property type="entry name" value="S_TKc"/>
    <property type="match status" value="1"/>
</dbReference>
<comment type="caution">
    <text evidence="3">The sequence shown here is derived from an EMBL/GenBank/DDBJ whole genome shotgun (WGS) entry which is preliminary data.</text>
</comment>
<protein>
    <recommendedName>
        <fullName evidence="2">Protein kinase domain-containing protein</fullName>
    </recommendedName>
</protein>
<feature type="compositionally biased region" description="Polar residues" evidence="1">
    <location>
        <begin position="479"/>
        <end position="488"/>
    </location>
</feature>
<dbReference type="AlphaFoldDB" id="A0A9P9WVA5"/>
<feature type="domain" description="Protein kinase" evidence="2">
    <location>
        <begin position="344"/>
        <end position="652"/>
    </location>
</feature>
<dbReference type="PROSITE" id="PS50011">
    <property type="entry name" value="PROTEIN_KINASE_DOM"/>
    <property type="match status" value="1"/>
</dbReference>
<feature type="compositionally biased region" description="Basic and acidic residues" evidence="1">
    <location>
        <begin position="489"/>
        <end position="501"/>
    </location>
</feature>
<feature type="compositionally biased region" description="Polar residues" evidence="1">
    <location>
        <begin position="857"/>
        <end position="868"/>
    </location>
</feature>
<feature type="compositionally biased region" description="Polar residues" evidence="1">
    <location>
        <begin position="813"/>
        <end position="828"/>
    </location>
</feature>
<dbReference type="EMBL" id="JAFIMR010000004">
    <property type="protein sequence ID" value="KAI1879713.1"/>
    <property type="molecule type" value="Genomic_DNA"/>
</dbReference>
<feature type="region of interest" description="Disordered" evidence="1">
    <location>
        <begin position="48"/>
        <end position="69"/>
    </location>
</feature>
<accession>A0A9P9WVA5</accession>
<dbReference type="PANTHER" id="PTHR24359">
    <property type="entry name" value="SERINE/THREONINE-PROTEIN KINASE SBK1"/>
    <property type="match status" value="1"/>
</dbReference>
<reference evidence="3" key="1">
    <citation type="submission" date="2021-03" db="EMBL/GenBank/DDBJ databases">
        <title>Revisited historic fungal species revealed as producer of novel bioactive compounds through whole genome sequencing and comparative genomics.</title>
        <authorList>
            <person name="Vignolle G.A."/>
            <person name="Hochenegger N."/>
            <person name="Mach R.L."/>
            <person name="Mach-Aigner A.R."/>
            <person name="Javad Rahimi M."/>
            <person name="Salim K.A."/>
            <person name="Chan C.M."/>
            <person name="Lim L.B.L."/>
            <person name="Cai F."/>
            <person name="Druzhinina I.S."/>
            <person name="U'Ren J.M."/>
            <person name="Derntl C."/>
        </authorList>
    </citation>
    <scope>NUCLEOTIDE SEQUENCE</scope>
    <source>
        <strain evidence="3">TUCIM 5799</strain>
    </source>
</reference>
<dbReference type="Gene3D" id="1.10.510.10">
    <property type="entry name" value="Transferase(Phosphotransferase) domain 1"/>
    <property type="match status" value="1"/>
</dbReference>
<dbReference type="CDD" id="cd00180">
    <property type="entry name" value="PKc"/>
    <property type="match status" value="1"/>
</dbReference>
<proteinExistence type="predicted"/>
<dbReference type="PANTHER" id="PTHR24359:SF37">
    <property type="entry name" value="PROTEIN KINASE DOMAIN-CONTAINING PROTEIN"/>
    <property type="match status" value="1"/>
</dbReference>
<dbReference type="Proteomes" id="UP000829685">
    <property type="component" value="Unassembled WGS sequence"/>
</dbReference>
<organism evidence="3 4">
    <name type="scientific">Neoarthrinium moseri</name>
    <dbReference type="NCBI Taxonomy" id="1658444"/>
    <lineage>
        <taxon>Eukaryota</taxon>
        <taxon>Fungi</taxon>
        <taxon>Dikarya</taxon>
        <taxon>Ascomycota</taxon>
        <taxon>Pezizomycotina</taxon>
        <taxon>Sordariomycetes</taxon>
        <taxon>Xylariomycetidae</taxon>
        <taxon>Amphisphaeriales</taxon>
        <taxon>Apiosporaceae</taxon>
        <taxon>Neoarthrinium</taxon>
    </lineage>
</organism>
<feature type="region of interest" description="Disordered" evidence="1">
    <location>
        <begin position="476"/>
        <end position="501"/>
    </location>
</feature>
<evidence type="ECO:0000313" key="3">
    <source>
        <dbReference type="EMBL" id="KAI1879713.1"/>
    </source>
</evidence>
<feature type="region of interest" description="Disordered" evidence="1">
    <location>
        <begin position="768"/>
        <end position="937"/>
    </location>
</feature>
<feature type="compositionally biased region" description="Basic and acidic residues" evidence="1">
    <location>
        <begin position="884"/>
        <end position="893"/>
    </location>
</feature>
<evidence type="ECO:0000259" key="2">
    <source>
        <dbReference type="PROSITE" id="PS50011"/>
    </source>
</evidence>